<dbReference type="InterPro" id="IPR000581">
    <property type="entry name" value="ILV_EDD_N"/>
</dbReference>
<evidence type="ECO:0000256" key="4">
    <source>
        <dbReference type="ARBA" id="ARBA00023014"/>
    </source>
</evidence>
<dbReference type="SUPFAM" id="SSF52016">
    <property type="entry name" value="LeuD/IlvD-like"/>
    <property type="match status" value="1"/>
</dbReference>
<dbReference type="SUPFAM" id="SSF143975">
    <property type="entry name" value="IlvD/EDD N-terminal domain-like"/>
    <property type="match status" value="1"/>
</dbReference>
<evidence type="ECO:0000313" key="9">
    <source>
        <dbReference type="Proteomes" id="UP000044377"/>
    </source>
</evidence>
<dbReference type="Gene3D" id="3.50.30.80">
    <property type="entry name" value="IlvD/EDD C-terminal domain-like"/>
    <property type="match status" value="1"/>
</dbReference>
<feature type="domain" description="Dihydroxy-acid/6-phosphogluconate dehydratase C-terminal" evidence="7">
    <location>
        <begin position="366"/>
        <end position="560"/>
    </location>
</feature>
<dbReference type="PANTHER" id="PTHR43183">
    <property type="entry name" value="HYPOTHETICAL DIHYDROXYACID DEHYDRATASE (EUROFUNG)-RELATED"/>
    <property type="match status" value="1"/>
</dbReference>
<dbReference type="EMBL" id="CGIG01000001">
    <property type="protein sequence ID" value="CPR19550.1"/>
    <property type="molecule type" value="Genomic_DNA"/>
</dbReference>
<keyword evidence="5 8" id="KW-0456">Lyase</keyword>
<dbReference type="InterPro" id="IPR052352">
    <property type="entry name" value="Sugar_Degrad_Dehydratases"/>
</dbReference>
<dbReference type="NCBIfam" id="NF009560">
    <property type="entry name" value="PRK13017.1"/>
    <property type="match status" value="1"/>
</dbReference>
<evidence type="ECO:0000256" key="5">
    <source>
        <dbReference type="ARBA" id="ARBA00023239"/>
    </source>
</evidence>
<name>A0A0G4JZG5_9GAMM</name>
<proteinExistence type="inferred from homology"/>
<dbReference type="NCBIfam" id="NF009559">
    <property type="entry name" value="PRK13016.1"/>
    <property type="match status" value="1"/>
</dbReference>
<dbReference type="AlphaFoldDB" id="A0A0G4JZG5"/>
<dbReference type="STRING" id="1109412.BN1221_03820c"/>
<accession>A0A0G4JZG5</accession>
<evidence type="ECO:0000259" key="7">
    <source>
        <dbReference type="Pfam" id="PF24877"/>
    </source>
</evidence>
<dbReference type="InterPro" id="IPR037237">
    <property type="entry name" value="IlvD/EDD_N"/>
</dbReference>
<dbReference type="GO" id="GO:0004160">
    <property type="term" value="F:dihydroxy-acid dehydratase activity"/>
    <property type="evidence" value="ECO:0007669"/>
    <property type="project" value="UniProtKB-EC"/>
</dbReference>
<evidence type="ECO:0000256" key="3">
    <source>
        <dbReference type="ARBA" id="ARBA00023004"/>
    </source>
</evidence>
<dbReference type="Pfam" id="PF24877">
    <property type="entry name" value="ILV_EDD_C"/>
    <property type="match status" value="1"/>
</dbReference>
<evidence type="ECO:0000256" key="2">
    <source>
        <dbReference type="ARBA" id="ARBA00022723"/>
    </source>
</evidence>
<dbReference type="InterPro" id="IPR056740">
    <property type="entry name" value="ILV_EDD_C"/>
</dbReference>
<dbReference type="EC" id="4.2.1.9" evidence="8"/>
<dbReference type="NCBIfam" id="NF004784">
    <property type="entry name" value="PRK06131.1"/>
    <property type="match status" value="1"/>
</dbReference>
<reference evidence="9" key="1">
    <citation type="submission" date="2015-01" db="EMBL/GenBank/DDBJ databases">
        <authorList>
            <person name="Paterson Steve"/>
        </authorList>
    </citation>
    <scope>NUCLEOTIDE SEQUENCE [LARGE SCALE GENOMIC DNA]</scope>
    <source>
        <strain evidence="9">OBR1</strain>
    </source>
</reference>
<dbReference type="Proteomes" id="UP000044377">
    <property type="component" value="Unassembled WGS sequence"/>
</dbReference>
<gene>
    <name evidence="8" type="ORF">BN1221_03820c</name>
</gene>
<dbReference type="OrthoDB" id="9807077at2"/>
<protein>
    <submittedName>
        <fullName evidence="8">Dihydroxy-acid dehydratase</fullName>
        <ecNumber evidence="8">4.2.1.9</ecNumber>
    </submittedName>
</protein>
<feature type="domain" description="Dihydroxy-acid/6-phosphogluconate dehydratase N-terminal" evidence="6">
    <location>
        <begin position="45"/>
        <end position="356"/>
    </location>
</feature>
<evidence type="ECO:0000259" key="6">
    <source>
        <dbReference type="Pfam" id="PF00920"/>
    </source>
</evidence>
<evidence type="ECO:0000313" key="8">
    <source>
        <dbReference type="EMBL" id="CPR19550.1"/>
    </source>
</evidence>
<keyword evidence="9" id="KW-1185">Reference proteome</keyword>
<sequence length="581" mass="63540">MCAQIKKTPETLRSYRWYGAPVFRSLGHRARMAQQGYAREDYMGKPVIAIVNTWSEINPCHTHFKERAEQVKRGILQAGGFPIELPAMSLGEPYVRPAAMLYRNLLAIETEELLRSHPIDGAVLMGGCDKTTPGLIMGAISMNIPAIYLPAGPSLRGDNKGKFLGSGTDLFASWYKYKAGEYSEEQLEEVENGISRSAGTCMTMGTAPTMMSIADALGFCFTGASSIVAPDSRHAIMAERTGRRIVEMVWEDLKPSDFLCPASFDNAITTALALGGSTNAVIHVIAMARRAGIPLTVDRFDELSQKVPHLANIRPAGKYLMEDFYYAGGLRALLNRLGTLIDGSPMTVNGKTLGENFADAEVYNDDVILPLDKPLGELGSLVILRGNLAPNSAVLKIHAADPRLHDHVGRAVVFNNVEDLQKRIDDPALDVDENSVLVLKNAGPLGAPGFPEWGQIPIPKKLLERGIRDMVRLSDARMSGTSFGSCVVHIAPESFIGGPLALVRDGDNIELSVSKRQLNLLIPEEEMEQRRKAWTPPQPYYPRGYGRLFAEHVSQADDGCDFDFLQTVPGEQGLIPEPPIQ</sequence>
<dbReference type="GO" id="GO:0051536">
    <property type="term" value="F:iron-sulfur cluster binding"/>
    <property type="evidence" value="ECO:0007669"/>
    <property type="project" value="UniProtKB-KW"/>
</dbReference>
<organism evidence="8 9">
    <name type="scientific">Brenneria goodwinii</name>
    <dbReference type="NCBI Taxonomy" id="1109412"/>
    <lineage>
        <taxon>Bacteria</taxon>
        <taxon>Pseudomonadati</taxon>
        <taxon>Pseudomonadota</taxon>
        <taxon>Gammaproteobacteria</taxon>
        <taxon>Enterobacterales</taxon>
        <taxon>Pectobacteriaceae</taxon>
        <taxon>Brenneria</taxon>
    </lineage>
</organism>
<keyword evidence="4" id="KW-0411">Iron-sulfur</keyword>
<dbReference type="PANTHER" id="PTHR43183:SF2">
    <property type="entry name" value="DIHYDROXY-ACID DEHYDRATASE"/>
    <property type="match status" value="1"/>
</dbReference>
<dbReference type="Pfam" id="PF00920">
    <property type="entry name" value="ILVD_EDD_N"/>
    <property type="match status" value="1"/>
</dbReference>
<comment type="similarity">
    <text evidence="1">Belongs to the IlvD/Edd family.</text>
</comment>
<dbReference type="GO" id="GO:0046872">
    <property type="term" value="F:metal ion binding"/>
    <property type="evidence" value="ECO:0007669"/>
    <property type="project" value="UniProtKB-KW"/>
</dbReference>
<dbReference type="RefSeq" id="WP_048638617.1">
    <property type="nucleotide sequence ID" value="NZ_CGIG01000001.1"/>
</dbReference>
<keyword evidence="2" id="KW-0479">Metal-binding</keyword>
<dbReference type="PROSITE" id="PS00886">
    <property type="entry name" value="ILVD_EDD_1"/>
    <property type="match status" value="1"/>
</dbReference>
<dbReference type="InterPro" id="IPR020558">
    <property type="entry name" value="DiOHA_6PGluconate_deHydtase_CS"/>
</dbReference>
<evidence type="ECO:0000256" key="1">
    <source>
        <dbReference type="ARBA" id="ARBA00006486"/>
    </source>
</evidence>
<keyword evidence="3" id="KW-0408">Iron</keyword>
<dbReference type="InterPro" id="IPR042096">
    <property type="entry name" value="Dihydro-acid_dehy_C"/>
</dbReference>